<name>A0A9P6E7F4_9AGAR</name>
<dbReference type="GO" id="GO:0003824">
    <property type="term" value="F:catalytic activity"/>
    <property type="evidence" value="ECO:0007669"/>
    <property type="project" value="InterPro"/>
</dbReference>
<protein>
    <submittedName>
        <fullName evidence="2">CoA-transferase family III domain-containing protein</fullName>
    </submittedName>
</protein>
<dbReference type="OrthoDB" id="2308815at2759"/>
<gene>
    <name evidence="2" type="ORF">CPB83DRAFT_877831</name>
</gene>
<comment type="caution">
    <text evidence="2">The sequence shown here is derived from an EMBL/GenBank/DDBJ whole genome shotgun (WGS) entry which is preliminary data.</text>
</comment>
<dbReference type="Proteomes" id="UP000807306">
    <property type="component" value="Unassembled WGS sequence"/>
</dbReference>
<evidence type="ECO:0000256" key="1">
    <source>
        <dbReference type="ARBA" id="ARBA00008383"/>
    </source>
</evidence>
<comment type="similarity">
    <text evidence="1">Belongs to the CoA-transferase III family.</text>
</comment>
<dbReference type="InterPro" id="IPR023606">
    <property type="entry name" value="CoA-Trfase_III_dom_1_sf"/>
</dbReference>
<evidence type="ECO:0000313" key="2">
    <source>
        <dbReference type="EMBL" id="KAF9523912.1"/>
    </source>
</evidence>
<organism evidence="2 3">
    <name type="scientific">Crepidotus variabilis</name>
    <dbReference type="NCBI Taxonomy" id="179855"/>
    <lineage>
        <taxon>Eukaryota</taxon>
        <taxon>Fungi</taxon>
        <taxon>Dikarya</taxon>
        <taxon>Basidiomycota</taxon>
        <taxon>Agaricomycotina</taxon>
        <taxon>Agaricomycetes</taxon>
        <taxon>Agaricomycetidae</taxon>
        <taxon>Agaricales</taxon>
        <taxon>Agaricineae</taxon>
        <taxon>Crepidotaceae</taxon>
        <taxon>Crepidotus</taxon>
    </lineage>
</organism>
<dbReference type="Gene3D" id="3.40.50.10540">
    <property type="entry name" value="Crotonobetainyl-coa:carnitine coa-transferase, domain 1"/>
    <property type="match status" value="2"/>
</dbReference>
<dbReference type="Gene3D" id="3.30.1540.10">
    <property type="entry name" value="formyl-coa transferase, domain 3"/>
    <property type="match status" value="1"/>
</dbReference>
<reference evidence="2" key="1">
    <citation type="submission" date="2020-11" db="EMBL/GenBank/DDBJ databases">
        <authorList>
            <consortium name="DOE Joint Genome Institute"/>
            <person name="Ahrendt S."/>
            <person name="Riley R."/>
            <person name="Andreopoulos W."/>
            <person name="Labutti K."/>
            <person name="Pangilinan J."/>
            <person name="Ruiz-Duenas F.J."/>
            <person name="Barrasa J.M."/>
            <person name="Sanchez-Garcia M."/>
            <person name="Camarero S."/>
            <person name="Miyauchi S."/>
            <person name="Serrano A."/>
            <person name="Linde D."/>
            <person name="Babiker R."/>
            <person name="Drula E."/>
            <person name="Ayuso-Fernandez I."/>
            <person name="Pacheco R."/>
            <person name="Padilla G."/>
            <person name="Ferreira P."/>
            <person name="Barriuso J."/>
            <person name="Kellner H."/>
            <person name="Castanera R."/>
            <person name="Alfaro M."/>
            <person name="Ramirez L."/>
            <person name="Pisabarro A.G."/>
            <person name="Kuo A."/>
            <person name="Tritt A."/>
            <person name="Lipzen A."/>
            <person name="He G."/>
            <person name="Yan M."/>
            <person name="Ng V."/>
            <person name="Cullen D."/>
            <person name="Martin F."/>
            <person name="Rosso M.-N."/>
            <person name="Henrissat B."/>
            <person name="Hibbett D."/>
            <person name="Martinez A.T."/>
            <person name="Grigoriev I.V."/>
        </authorList>
    </citation>
    <scope>NUCLEOTIDE SEQUENCE</scope>
    <source>
        <strain evidence="2">CBS 506.95</strain>
    </source>
</reference>
<dbReference type="AlphaFoldDB" id="A0A9P6E7F4"/>
<dbReference type="PANTHER" id="PTHR48228:SF4">
    <property type="entry name" value="BLR3030 PROTEIN"/>
    <property type="match status" value="1"/>
</dbReference>
<keyword evidence="3" id="KW-1185">Reference proteome</keyword>
<dbReference type="Pfam" id="PF02515">
    <property type="entry name" value="CoA_transf_3"/>
    <property type="match status" value="2"/>
</dbReference>
<proteinExistence type="inferred from homology"/>
<sequence>MSTFHLPEELKQIWVSNGLPESFLARLKLEGASDTAVNSSFRIGDAAQVSIGLSGLSASYLYYLQTGEDQLVNVDARHAVLSFHSEAWYTINGSAPKTDSWGSIAGLYPTKDLGWVRIHTNFPHHRSGILSILAIPDPPDNPATRSAVEEAILQRKACDFEEECAEKGFCVSAFRSLDEWEKHPQSMSLQGCPPVQVIKIRDGQARSSSNRRRPLDGIKILDLSRVLAGPIAGRTLAAHGAEVLLVTSPSLPSLPALDVETSLGKRTVQLDLKDPLATDKLRELLKGADVFVQAYRPGGLEAKGIGVDDILTLKAGTERGVVCANLRAWGWDGPWKDRGGFDSLVQTATGFNADEGLAYQKLLHPNIRYSRPLPLQALDHTTAYFLTFGINVALCRRFMEGGSYEVRVSLASVGQWVPLLPRQAFELGKPLPKDRHDQEIKGLSVDWQRRRGLGSKDDMDGRRDVMRALRHDALLEKTPVREGIIDPEKGEIDWGAPFRLDADNYEAVDEYWKGEGLSG</sequence>
<dbReference type="SUPFAM" id="SSF89796">
    <property type="entry name" value="CoA-transferase family III (CaiB/BaiF)"/>
    <property type="match status" value="2"/>
</dbReference>
<dbReference type="EMBL" id="MU157908">
    <property type="protein sequence ID" value="KAF9523912.1"/>
    <property type="molecule type" value="Genomic_DNA"/>
</dbReference>
<evidence type="ECO:0000313" key="3">
    <source>
        <dbReference type="Proteomes" id="UP000807306"/>
    </source>
</evidence>
<dbReference type="InterPro" id="IPR044855">
    <property type="entry name" value="CoA-Trfase_III_dom3_sf"/>
</dbReference>
<accession>A0A9P6E7F4</accession>
<dbReference type="InterPro" id="IPR003673">
    <property type="entry name" value="CoA-Trfase_fam_III"/>
</dbReference>
<dbReference type="InterPro" id="IPR050509">
    <property type="entry name" value="CoA-transferase_III"/>
</dbReference>
<dbReference type="PANTHER" id="PTHR48228">
    <property type="entry name" value="SUCCINYL-COA--D-CITRAMALATE COA-TRANSFERASE"/>
    <property type="match status" value="1"/>
</dbReference>